<sequence>MANNSKLIVTQLQKQGEPARRPNKTGPSGQAVRRLRR</sequence>
<dbReference type="EMBL" id="AFCI01001568">
    <property type="protein sequence ID" value="EHC31640.1"/>
    <property type="molecule type" value="Genomic_DNA"/>
</dbReference>
<accession>A0A6C8GIA9</accession>
<evidence type="ECO:0000256" key="1">
    <source>
        <dbReference type="SAM" id="MobiDB-lite"/>
    </source>
</evidence>
<evidence type="ECO:0000313" key="3">
    <source>
        <dbReference type="Proteomes" id="UP000004906"/>
    </source>
</evidence>
<gene>
    <name evidence="2" type="ORF">LTSEADE_4685</name>
</gene>
<protein>
    <submittedName>
        <fullName evidence="2">Uncharacterized protein</fullName>
    </submittedName>
</protein>
<feature type="region of interest" description="Disordered" evidence="1">
    <location>
        <begin position="1"/>
        <end position="37"/>
    </location>
</feature>
<evidence type="ECO:0000313" key="2">
    <source>
        <dbReference type="EMBL" id="EHC31640.1"/>
    </source>
</evidence>
<dbReference type="Proteomes" id="UP000004906">
    <property type="component" value="Unassembled WGS sequence"/>
</dbReference>
<proteinExistence type="predicted"/>
<comment type="caution">
    <text evidence="2">The sequence shown here is derived from an EMBL/GenBank/DDBJ whole genome shotgun (WGS) entry which is preliminary data.</text>
</comment>
<name>A0A6C8GIA9_SALET</name>
<feature type="non-terminal residue" evidence="2">
    <location>
        <position position="37"/>
    </location>
</feature>
<organism evidence="2 3">
    <name type="scientific">Salmonella enterica subsp. enterica serovar Adelaide str. A4-669</name>
    <dbReference type="NCBI Taxonomy" id="913063"/>
    <lineage>
        <taxon>Bacteria</taxon>
        <taxon>Pseudomonadati</taxon>
        <taxon>Pseudomonadota</taxon>
        <taxon>Gammaproteobacteria</taxon>
        <taxon>Enterobacterales</taxon>
        <taxon>Enterobacteriaceae</taxon>
        <taxon>Salmonella</taxon>
    </lineage>
</organism>
<feature type="compositionally biased region" description="Polar residues" evidence="1">
    <location>
        <begin position="1"/>
        <end position="14"/>
    </location>
</feature>
<reference evidence="2 3" key="1">
    <citation type="journal article" date="2011" name="BMC Genomics">
        <title>Genome sequencing reveals diversification of virulence factor content and possible host adaptation in distinct subpopulations of Salmonella enterica.</title>
        <authorList>
            <person name="den Bakker H.C."/>
            <person name="Moreno Switt A.I."/>
            <person name="Govoni G."/>
            <person name="Cummings C.A."/>
            <person name="Ranieri M.L."/>
            <person name="Degoricija L."/>
            <person name="Hoelzer K."/>
            <person name="Rodriguez-Rivera L.D."/>
            <person name="Brown S."/>
            <person name="Bolchacova E."/>
            <person name="Furtado M.R."/>
            <person name="Wiedmann M."/>
        </authorList>
    </citation>
    <scope>NUCLEOTIDE SEQUENCE [LARGE SCALE GENOMIC DNA]</scope>
    <source>
        <strain evidence="2 3">A4-669</strain>
    </source>
</reference>
<dbReference type="AlphaFoldDB" id="A0A6C8GIA9"/>